<dbReference type="InterPro" id="IPR001138">
    <property type="entry name" value="Zn2Cys6_DnaBD"/>
</dbReference>
<evidence type="ECO:0000313" key="4">
    <source>
        <dbReference type="Proteomes" id="UP000799441"/>
    </source>
</evidence>
<dbReference type="InterPro" id="IPR052973">
    <property type="entry name" value="Fungal_sec-metab_reg_TF"/>
</dbReference>
<comment type="caution">
    <text evidence="3">The sequence shown here is derived from an EMBL/GenBank/DDBJ whole genome shotgun (WGS) entry which is preliminary data.</text>
</comment>
<dbReference type="PANTHER" id="PTHR35392:SF2">
    <property type="entry name" value="ZN(II)2CYS6 TRANSCRIPTION FACTOR (EUROFUNG)"/>
    <property type="match status" value="1"/>
</dbReference>
<dbReference type="OrthoDB" id="5417895at2759"/>
<organism evidence="3 4">
    <name type="scientific">Polychaeton citri CBS 116435</name>
    <dbReference type="NCBI Taxonomy" id="1314669"/>
    <lineage>
        <taxon>Eukaryota</taxon>
        <taxon>Fungi</taxon>
        <taxon>Dikarya</taxon>
        <taxon>Ascomycota</taxon>
        <taxon>Pezizomycotina</taxon>
        <taxon>Dothideomycetes</taxon>
        <taxon>Dothideomycetidae</taxon>
        <taxon>Capnodiales</taxon>
        <taxon>Capnodiaceae</taxon>
        <taxon>Polychaeton</taxon>
    </lineage>
</organism>
<dbReference type="EMBL" id="MU003841">
    <property type="protein sequence ID" value="KAF2717555.1"/>
    <property type="molecule type" value="Genomic_DNA"/>
</dbReference>
<dbReference type="Proteomes" id="UP000799441">
    <property type="component" value="Unassembled WGS sequence"/>
</dbReference>
<dbReference type="CDD" id="cd00067">
    <property type="entry name" value="GAL4"/>
    <property type="match status" value="1"/>
</dbReference>
<reference evidence="3" key="1">
    <citation type="journal article" date="2020" name="Stud. Mycol.">
        <title>101 Dothideomycetes genomes: a test case for predicting lifestyles and emergence of pathogens.</title>
        <authorList>
            <person name="Haridas S."/>
            <person name="Albert R."/>
            <person name="Binder M."/>
            <person name="Bloem J."/>
            <person name="Labutti K."/>
            <person name="Salamov A."/>
            <person name="Andreopoulos B."/>
            <person name="Baker S."/>
            <person name="Barry K."/>
            <person name="Bills G."/>
            <person name="Bluhm B."/>
            <person name="Cannon C."/>
            <person name="Castanera R."/>
            <person name="Culley D."/>
            <person name="Daum C."/>
            <person name="Ezra D."/>
            <person name="Gonzalez J."/>
            <person name="Henrissat B."/>
            <person name="Kuo A."/>
            <person name="Liang C."/>
            <person name="Lipzen A."/>
            <person name="Lutzoni F."/>
            <person name="Magnuson J."/>
            <person name="Mondo S."/>
            <person name="Nolan M."/>
            <person name="Ohm R."/>
            <person name="Pangilinan J."/>
            <person name="Park H.-J."/>
            <person name="Ramirez L."/>
            <person name="Alfaro M."/>
            <person name="Sun H."/>
            <person name="Tritt A."/>
            <person name="Yoshinaga Y."/>
            <person name="Zwiers L.-H."/>
            <person name="Turgeon B."/>
            <person name="Goodwin S."/>
            <person name="Spatafora J."/>
            <person name="Crous P."/>
            <person name="Grigoriev I."/>
        </authorList>
    </citation>
    <scope>NUCLEOTIDE SEQUENCE</scope>
    <source>
        <strain evidence="3">CBS 116435</strain>
    </source>
</reference>
<dbReference type="GO" id="GO:0000981">
    <property type="term" value="F:DNA-binding transcription factor activity, RNA polymerase II-specific"/>
    <property type="evidence" value="ECO:0007669"/>
    <property type="project" value="InterPro"/>
</dbReference>
<evidence type="ECO:0000256" key="1">
    <source>
        <dbReference type="ARBA" id="ARBA00023242"/>
    </source>
</evidence>
<gene>
    <name evidence="3" type="ORF">K431DRAFT_152335</name>
</gene>
<keyword evidence="1" id="KW-0539">Nucleus</keyword>
<dbReference type="PANTHER" id="PTHR35392">
    <property type="entry name" value="ZN(II)2CYS6 TRANSCRIPTION FACTOR (EUROFUNG)-RELATED-RELATED"/>
    <property type="match status" value="1"/>
</dbReference>
<feature type="region of interest" description="Disordered" evidence="2">
    <location>
        <begin position="240"/>
        <end position="259"/>
    </location>
</feature>
<sequence>MGRKPNPVVLQFFDRGDKLSDSSNRYQHTCKRCGQLFPKGRIDTLLNHILRYCHNATTRDRQLILLHINEQSSSNLDIAKLHRSLNPPELLDTAAPVSDRDLFTWPPHDEAIHYDARSISPFKPDIQSTQSYTLDLPSNTANLAREQSALDTLAEVSRHHLNYPPRDDPNISDVEGRLHATLMQHDASHGRSGPEIHSTVVNSTPIFDPTIVSSEYDVGPADAGELAGTGPADMNLVQAASAASEQLQERSQADNHVRGGEQDANVGAIAQQQTGQTFPMDLSTTEMSWSPTNMAGAASSDLSVPRQSGQSGNVGFGILADRKKGRSSRGRFAEDRRKEVHEVRKRGACIRCRMLKKPCSEGTPCTTCKNVESARLWKSSCLRSRVAEEFTLWSLGLFHHKARQEVPAAVHRLQGNVMPGRLEILLIQNSDRCMSFLARRYCGAPATRVSRSIDPGLGTDGNVSPHDILLIDEGEGMVEKLETYIGALRQDFAKQEMDPFLSNTLSYAIKIEAEKSDPAVDSTKVNHRSCYSIQNMLLRYVIELCVETSLLMYFRNADLVIHYEPDREPSHQIDTFTGGLQSAQTTGELLSSGEDAKSRELIKTQILAVIEARCAKLGKLVMNELERRLLQRQQVSSFATFISAVLLLSSVEMMCQIFHESDNLQDWSTESSPQQLAQQGEHFCDLVVMLMRMRALPPGTRTNTSGNLEVHKECLFANDVPRAGNHAAQERFITAASDWLDPIGLSVEDLRRKKERQDDWHMRLVSRLLLPE</sequence>
<name>A0A9P4UM27_9PEZI</name>
<accession>A0A9P4UM27</accession>
<keyword evidence="4" id="KW-1185">Reference proteome</keyword>
<dbReference type="AlphaFoldDB" id="A0A9P4UM27"/>
<dbReference type="GO" id="GO:0008270">
    <property type="term" value="F:zinc ion binding"/>
    <property type="evidence" value="ECO:0007669"/>
    <property type="project" value="InterPro"/>
</dbReference>
<evidence type="ECO:0000313" key="3">
    <source>
        <dbReference type="EMBL" id="KAF2717555.1"/>
    </source>
</evidence>
<feature type="compositionally biased region" description="Basic and acidic residues" evidence="2">
    <location>
        <begin position="247"/>
        <end position="259"/>
    </location>
</feature>
<protein>
    <submittedName>
        <fullName evidence="3">Uncharacterized protein</fullName>
    </submittedName>
</protein>
<proteinExistence type="predicted"/>
<evidence type="ECO:0000256" key="2">
    <source>
        <dbReference type="SAM" id="MobiDB-lite"/>
    </source>
</evidence>